<dbReference type="HOGENOM" id="CLU_013985_35_2_7"/>
<dbReference type="KEGG" id="ccv:CCV52592_1535"/>
<feature type="domain" description="N-acetyltransferase" evidence="3">
    <location>
        <begin position="3"/>
        <end position="155"/>
    </location>
</feature>
<keyword evidence="2" id="KW-0012">Acyltransferase</keyword>
<accession>A7GW74</accession>
<dbReference type="Pfam" id="PF00583">
    <property type="entry name" value="Acetyltransf_1"/>
    <property type="match status" value="1"/>
</dbReference>
<dbReference type="PANTHER" id="PTHR43877">
    <property type="entry name" value="AMINOALKYLPHOSPHONATE N-ACETYLTRANSFERASE-RELATED-RELATED"/>
    <property type="match status" value="1"/>
</dbReference>
<dbReference type="EMBL" id="CP000767">
    <property type="protein sequence ID" value="EAU00591.1"/>
    <property type="molecule type" value="Genomic_DNA"/>
</dbReference>
<dbReference type="InterPro" id="IPR016181">
    <property type="entry name" value="Acyl_CoA_acyltransferase"/>
</dbReference>
<evidence type="ECO:0000313" key="4">
    <source>
        <dbReference type="EMBL" id="EAU00591.1"/>
    </source>
</evidence>
<evidence type="ECO:0000256" key="1">
    <source>
        <dbReference type="ARBA" id="ARBA00022679"/>
    </source>
</evidence>
<gene>
    <name evidence="4" type="ORF">CCV52592_1535</name>
</gene>
<dbReference type="STRING" id="360105.CCV52592_1535"/>
<dbReference type="InterPro" id="IPR000182">
    <property type="entry name" value="GNAT_dom"/>
</dbReference>
<keyword evidence="5" id="KW-1185">Reference proteome</keyword>
<dbReference type="PROSITE" id="PS51186">
    <property type="entry name" value="GNAT"/>
    <property type="match status" value="1"/>
</dbReference>
<keyword evidence="1" id="KW-0808">Transferase</keyword>
<evidence type="ECO:0000313" key="5">
    <source>
        <dbReference type="Proteomes" id="UP000006380"/>
    </source>
</evidence>
<protein>
    <recommendedName>
        <fullName evidence="3">N-acetyltransferase domain-containing protein</fullName>
    </recommendedName>
</protein>
<dbReference type="InterPro" id="IPR050832">
    <property type="entry name" value="Bact_Acetyltransf"/>
</dbReference>
<dbReference type="Proteomes" id="UP000006380">
    <property type="component" value="Chromosome"/>
</dbReference>
<evidence type="ECO:0000256" key="2">
    <source>
        <dbReference type="ARBA" id="ARBA00023315"/>
    </source>
</evidence>
<dbReference type="RefSeq" id="WP_011991732.1">
    <property type="nucleotide sequence ID" value="NC_009715.2"/>
</dbReference>
<dbReference type="Gene3D" id="3.40.630.30">
    <property type="match status" value="1"/>
</dbReference>
<sequence>MTARVRRIYADEMPLLLALREEVLREVFELAPDADVSALLEANRRYYEARLASGEHVACFAYEEGRILGCGGVCFQTELPSPENPSGQCAYLMNIYVRAHARRRGVGRRIVCWLIERAREQGVGKIYLGSSNTAKGLYEKLGFAEMGDMMIYAGE</sequence>
<dbReference type="OrthoDB" id="9796171at2"/>
<proteinExistence type="predicted"/>
<dbReference type="SUPFAM" id="SSF55729">
    <property type="entry name" value="Acyl-CoA N-acyltransferases (Nat)"/>
    <property type="match status" value="1"/>
</dbReference>
<dbReference type="AlphaFoldDB" id="A7GW74"/>
<reference evidence="4" key="1">
    <citation type="submission" date="2016-07" db="EMBL/GenBank/DDBJ databases">
        <title>Comparative genomics of the Campylobacter concisus group.</title>
        <authorList>
            <person name="Miller W.G."/>
            <person name="Yee E."/>
            <person name="Chapman M.H."/>
            <person name="Huynh S."/>
            <person name="Bono J.L."/>
            <person name="On S.L.W."/>
            <person name="StLeger J."/>
            <person name="Foster G."/>
            <person name="Parker C.T."/>
        </authorList>
    </citation>
    <scope>NUCLEOTIDE SEQUENCE</scope>
    <source>
        <strain evidence="4">525.92</strain>
    </source>
</reference>
<dbReference type="GO" id="GO:0016747">
    <property type="term" value="F:acyltransferase activity, transferring groups other than amino-acyl groups"/>
    <property type="evidence" value="ECO:0007669"/>
    <property type="project" value="InterPro"/>
</dbReference>
<evidence type="ECO:0000259" key="3">
    <source>
        <dbReference type="PROSITE" id="PS51186"/>
    </source>
</evidence>
<organism evidence="4 5">
    <name type="scientific">Campylobacter curvus (strain 525.92)</name>
    <dbReference type="NCBI Taxonomy" id="360105"/>
    <lineage>
        <taxon>Bacteria</taxon>
        <taxon>Pseudomonadati</taxon>
        <taxon>Campylobacterota</taxon>
        <taxon>Epsilonproteobacteria</taxon>
        <taxon>Campylobacterales</taxon>
        <taxon>Campylobacteraceae</taxon>
        <taxon>Campylobacter</taxon>
    </lineage>
</organism>
<name>A7GW74_CAMC5</name>